<dbReference type="NCBIfam" id="NF047836">
    <property type="entry name" value="UDPdiagluDHLpxI"/>
    <property type="match status" value="1"/>
</dbReference>
<dbReference type="STRING" id="366602.Caul_2792"/>
<proteinExistence type="predicted"/>
<dbReference type="eggNOG" id="COG3494">
    <property type="taxonomic scope" value="Bacteria"/>
</dbReference>
<dbReference type="HOGENOM" id="CLU_085042_0_0_5"/>
<evidence type="ECO:0000259" key="2">
    <source>
        <dbReference type="Pfam" id="PF17930"/>
    </source>
</evidence>
<dbReference type="OrthoDB" id="9789836at2"/>
<dbReference type="InterPro" id="IPR043167">
    <property type="entry name" value="LpxI_C_sf"/>
</dbReference>
<feature type="domain" description="LpxI C-terminal" evidence="1">
    <location>
        <begin position="138"/>
        <end position="275"/>
    </location>
</feature>
<reference evidence="3" key="1">
    <citation type="submission" date="2008-01" db="EMBL/GenBank/DDBJ databases">
        <title>Complete sequence of chromosome of Caulobacter sp. K31.</title>
        <authorList>
            <consortium name="US DOE Joint Genome Institute"/>
            <person name="Copeland A."/>
            <person name="Lucas S."/>
            <person name="Lapidus A."/>
            <person name="Barry K."/>
            <person name="Glavina del Rio T."/>
            <person name="Dalin E."/>
            <person name="Tice H."/>
            <person name="Pitluck S."/>
            <person name="Bruce D."/>
            <person name="Goodwin L."/>
            <person name="Thompson L.S."/>
            <person name="Brettin T."/>
            <person name="Detter J.C."/>
            <person name="Han C."/>
            <person name="Schmutz J."/>
            <person name="Larimer F."/>
            <person name="Land M."/>
            <person name="Hauser L."/>
            <person name="Kyrpides N."/>
            <person name="Kim E."/>
            <person name="Stephens C."/>
            <person name="Richardson P."/>
        </authorList>
    </citation>
    <scope>NUCLEOTIDE SEQUENCE [LARGE SCALE GENOMIC DNA]</scope>
    <source>
        <strain evidence="3">K31</strain>
    </source>
</reference>
<dbReference type="KEGG" id="cak:Caul_2792"/>
<dbReference type="PANTHER" id="PTHR39962">
    <property type="entry name" value="BLL4848 PROTEIN"/>
    <property type="match status" value="1"/>
</dbReference>
<feature type="domain" description="LpxI N-terminal" evidence="2">
    <location>
        <begin position="6"/>
        <end position="132"/>
    </location>
</feature>
<dbReference type="Pfam" id="PF17930">
    <property type="entry name" value="LpxI_N"/>
    <property type="match status" value="1"/>
</dbReference>
<dbReference type="InterPro" id="IPR010415">
    <property type="entry name" value="LpxI_C"/>
</dbReference>
<evidence type="ECO:0008006" key="4">
    <source>
        <dbReference type="Google" id="ProtNLM"/>
    </source>
</evidence>
<sequence length="283" mass="29766">MAVPRKLGLIAGGGSLPVELAQHCEAAGRPFSVMRLRSFAEPVLARYPGVEVGLGEFGKVFKALRAEGCEAVCFAGVVERPDFAAIKPDLRGLTVMPGLINAARKGDDALLRRLLSEFEKEGFAIEGAHEVRGEMTLPRGSLGRHAPTDAHRTDMDRALTVARAIGALDVGQGAVVCDGLVLAVEAQEGTDAMLRRVADLPEAIRGRAEAPRGVLAKAPKPIQETKVDLPTIGVATVQRAARAGLAGVVGEAGRLLIVDREQVIACADDLGLFVYGVEPRADA</sequence>
<dbReference type="InterPro" id="IPR053174">
    <property type="entry name" value="LpxI"/>
</dbReference>
<evidence type="ECO:0000313" key="3">
    <source>
        <dbReference type="EMBL" id="ABZ71919.1"/>
    </source>
</evidence>
<dbReference type="Pfam" id="PF06230">
    <property type="entry name" value="LpxI_C"/>
    <property type="match status" value="1"/>
</dbReference>
<evidence type="ECO:0000259" key="1">
    <source>
        <dbReference type="Pfam" id="PF06230"/>
    </source>
</evidence>
<dbReference type="AlphaFoldDB" id="B0SZ08"/>
<name>B0SZ08_CAUSK</name>
<gene>
    <name evidence="3" type="ordered locus">Caul_2792</name>
</gene>
<accession>B0SZ08</accession>
<dbReference type="Gene3D" id="3.40.140.80">
    <property type="match status" value="1"/>
</dbReference>
<dbReference type="EMBL" id="CP000927">
    <property type="protein sequence ID" value="ABZ71919.1"/>
    <property type="molecule type" value="Genomic_DNA"/>
</dbReference>
<organism evidence="3">
    <name type="scientific">Caulobacter sp. (strain K31)</name>
    <dbReference type="NCBI Taxonomy" id="366602"/>
    <lineage>
        <taxon>Bacteria</taxon>
        <taxon>Pseudomonadati</taxon>
        <taxon>Pseudomonadota</taxon>
        <taxon>Alphaproteobacteria</taxon>
        <taxon>Caulobacterales</taxon>
        <taxon>Caulobacteraceae</taxon>
        <taxon>Caulobacter</taxon>
    </lineage>
</organism>
<dbReference type="InterPro" id="IPR041255">
    <property type="entry name" value="LpxI_N"/>
</dbReference>
<protein>
    <recommendedName>
        <fullName evidence="4">UDP-2,3-diacylglucosamine pyrophosphatase</fullName>
    </recommendedName>
</protein>
<dbReference type="Gene3D" id="3.40.50.20">
    <property type="match status" value="1"/>
</dbReference>
<dbReference type="PANTHER" id="PTHR39962:SF1">
    <property type="entry name" value="LPXI FAMILY PROTEIN"/>
    <property type="match status" value="1"/>
</dbReference>